<gene>
    <name evidence="2" type="ORF">GCM10017774_77340</name>
</gene>
<evidence type="ECO:0000313" key="2">
    <source>
        <dbReference type="EMBL" id="GHH57582.1"/>
    </source>
</evidence>
<comment type="caution">
    <text evidence="2">The sequence shown here is derived from an EMBL/GenBank/DDBJ whole genome shotgun (WGS) entry which is preliminary data.</text>
</comment>
<dbReference type="Pfam" id="PF14216">
    <property type="entry name" value="DUF4326"/>
    <property type="match status" value="1"/>
</dbReference>
<feature type="domain" description="DUF4326" evidence="1">
    <location>
        <begin position="8"/>
        <end position="145"/>
    </location>
</feature>
<dbReference type="InterPro" id="IPR025475">
    <property type="entry name" value="DUF4326"/>
</dbReference>
<protein>
    <recommendedName>
        <fullName evidence="1">DUF4326 domain-containing protein</fullName>
    </recommendedName>
</protein>
<name>A0ABQ3MSK8_9PSEU</name>
<sequence>MPERIQRKRTVGWRMPESTQFVGRPTKWGNPFALNTDYGLARVPGVLSGEPWEYEGRISSDGARHDYHHPDGRITACHVRFMTAAESVETYERLLTGNLSPSMVAAGYRLDRRKVTAEDAQRELAGRNLCCWCPPQQPCHADVLLRLSNREV</sequence>
<reference evidence="3" key="1">
    <citation type="journal article" date="2019" name="Int. J. Syst. Evol. Microbiol.">
        <title>The Global Catalogue of Microorganisms (GCM) 10K type strain sequencing project: providing services to taxonomists for standard genome sequencing and annotation.</title>
        <authorList>
            <consortium name="The Broad Institute Genomics Platform"/>
            <consortium name="The Broad Institute Genome Sequencing Center for Infectious Disease"/>
            <person name="Wu L."/>
            <person name="Ma J."/>
        </authorList>
    </citation>
    <scope>NUCLEOTIDE SEQUENCE [LARGE SCALE GENOMIC DNA]</scope>
    <source>
        <strain evidence="3">CGMCC 4.7367</strain>
    </source>
</reference>
<dbReference type="RefSeq" id="WP_191304373.1">
    <property type="nucleotide sequence ID" value="NZ_BNAR01000018.1"/>
</dbReference>
<evidence type="ECO:0000313" key="3">
    <source>
        <dbReference type="Proteomes" id="UP000605568"/>
    </source>
</evidence>
<keyword evidence="3" id="KW-1185">Reference proteome</keyword>
<organism evidence="2 3">
    <name type="scientific">Lentzea cavernae</name>
    <dbReference type="NCBI Taxonomy" id="2020703"/>
    <lineage>
        <taxon>Bacteria</taxon>
        <taxon>Bacillati</taxon>
        <taxon>Actinomycetota</taxon>
        <taxon>Actinomycetes</taxon>
        <taxon>Pseudonocardiales</taxon>
        <taxon>Pseudonocardiaceae</taxon>
        <taxon>Lentzea</taxon>
    </lineage>
</organism>
<dbReference type="Proteomes" id="UP000605568">
    <property type="component" value="Unassembled WGS sequence"/>
</dbReference>
<evidence type="ECO:0000259" key="1">
    <source>
        <dbReference type="Pfam" id="PF14216"/>
    </source>
</evidence>
<accession>A0ABQ3MSK8</accession>
<proteinExistence type="predicted"/>
<dbReference type="EMBL" id="BNAR01000018">
    <property type="protein sequence ID" value="GHH57582.1"/>
    <property type="molecule type" value="Genomic_DNA"/>
</dbReference>